<feature type="domain" description="DUF58" evidence="2">
    <location>
        <begin position="204"/>
        <end position="288"/>
    </location>
</feature>
<keyword evidence="1" id="KW-0472">Membrane</keyword>
<evidence type="ECO:0000256" key="1">
    <source>
        <dbReference type="SAM" id="Phobius"/>
    </source>
</evidence>
<evidence type="ECO:0000313" key="3">
    <source>
        <dbReference type="EMBL" id="BBH94180.1"/>
    </source>
</evidence>
<dbReference type="PANTHER" id="PTHR34351:SF2">
    <property type="entry name" value="DUF58 DOMAIN-CONTAINING PROTEIN"/>
    <property type="match status" value="1"/>
</dbReference>
<feature type="transmembrane region" description="Helical" evidence="1">
    <location>
        <begin position="29"/>
        <end position="49"/>
    </location>
</feature>
<proteinExistence type="predicted"/>
<dbReference type="InterPro" id="IPR002881">
    <property type="entry name" value="DUF58"/>
</dbReference>
<evidence type="ECO:0000259" key="2">
    <source>
        <dbReference type="Pfam" id="PF01882"/>
    </source>
</evidence>
<gene>
    <name evidence="3" type="ORF">KTA_23790</name>
</gene>
<dbReference type="EMBL" id="AP019377">
    <property type="protein sequence ID" value="BBH94180.1"/>
    <property type="molecule type" value="Genomic_DNA"/>
</dbReference>
<feature type="transmembrane region" description="Helical" evidence="1">
    <location>
        <begin position="5"/>
        <end position="23"/>
    </location>
</feature>
<sequence>MKRSWYFLALVLLGMSVIFHQLLLLVGGLLFLLVLLLVDIWATFCLTNLRYRRTFSHQRAGFGEEIVLTQVVENAKLLPLPWVEVSDRVPLALVFRGLSPHLVPDGRRAIIESLFSPRWYERITRSYRMRCLARGVHTFGPTVLRSGDLFGFTSQRQELDNREQILVYPPVLPLSWFGLPARHPFGERRAPQRLLEDPARVSGIRAYRQGDELRRVHWKATARVMSLQSKIYETSTTYTLVLFLNMPLRLSLLDRAINEELKELAICVAASVADWGLQEGYAVGLYCNGMLAGLEHGKAATESVAGEQQQDSEALSSVIRLPPASGPRQRQRMLEVLARVEPYYGDPIEVVINAERTHLPFGATVILVTSTINEALLTVLERLQRSGHSVCLLPIGQVPVTKVPGILVQHVGGEETWRAILALYERGPDQLRAS</sequence>
<dbReference type="AlphaFoldDB" id="A0A455T2W9"/>
<organism evidence="3">
    <name type="scientific">Thermogemmatispora argillosa</name>
    <dbReference type="NCBI Taxonomy" id="2045280"/>
    <lineage>
        <taxon>Bacteria</taxon>
        <taxon>Bacillati</taxon>
        <taxon>Chloroflexota</taxon>
        <taxon>Ktedonobacteria</taxon>
        <taxon>Thermogemmatisporales</taxon>
        <taxon>Thermogemmatisporaceae</taxon>
        <taxon>Thermogemmatispora</taxon>
    </lineage>
</organism>
<reference evidence="3" key="1">
    <citation type="submission" date="2018-12" db="EMBL/GenBank/DDBJ databases">
        <title>Novel natural products biosynthetic potential of the class Ktedonobacteria.</title>
        <authorList>
            <person name="Zheng Y."/>
            <person name="Saitou A."/>
            <person name="Wang C.M."/>
            <person name="Toyoda A."/>
            <person name="Minakuchi Y."/>
            <person name="Sekiguchi Y."/>
            <person name="Ueda K."/>
            <person name="Takano H."/>
            <person name="Sakai Y."/>
            <person name="Yokota A."/>
            <person name="Yabe S."/>
        </authorList>
    </citation>
    <scope>NUCLEOTIDE SEQUENCE</scope>
    <source>
        <strain evidence="3">A3-2</strain>
    </source>
</reference>
<dbReference type="PANTHER" id="PTHR34351">
    <property type="entry name" value="SLR1927 PROTEIN-RELATED"/>
    <property type="match status" value="1"/>
</dbReference>
<name>A0A455T2W9_9CHLR</name>
<accession>A0A455T2W9</accession>
<dbReference type="Pfam" id="PF01882">
    <property type="entry name" value="DUF58"/>
    <property type="match status" value="1"/>
</dbReference>
<keyword evidence="1" id="KW-0812">Transmembrane</keyword>
<keyword evidence="1" id="KW-1133">Transmembrane helix</keyword>
<protein>
    <recommendedName>
        <fullName evidence="2">DUF58 domain-containing protein</fullName>
    </recommendedName>
</protein>